<dbReference type="GO" id="GO:0005975">
    <property type="term" value="P:carbohydrate metabolic process"/>
    <property type="evidence" value="ECO:0007669"/>
    <property type="project" value="InterPro"/>
</dbReference>
<feature type="active site" description="Proton donor" evidence="1">
    <location>
        <position position="82"/>
    </location>
</feature>
<dbReference type="Proteomes" id="UP000242699">
    <property type="component" value="Unassembled WGS sequence"/>
</dbReference>
<keyword evidence="2" id="KW-0862">Zinc</keyword>
<dbReference type="GO" id="GO:0008270">
    <property type="term" value="F:zinc ion binding"/>
    <property type="evidence" value="ECO:0007669"/>
    <property type="project" value="InterPro"/>
</dbReference>
<dbReference type="InterPro" id="IPR050246">
    <property type="entry name" value="Class_II_FBP_aldolase"/>
</dbReference>
<keyword evidence="2" id="KW-0479">Metal-binding</keyword>
<gene>
    <name evidence="3" type="ORF">C7B43_15105</name>
</gene>
<dbReference type="PIRSF" id="PIRSF001359">
    <property type="entry name" value="F_bP_aldolase_II"/>
    <property type="match status" value="1"/>
</dbReference>
<dbReference type="PANTHER" id="PTHR30304:SF0">
    <property type="entry name" value="D-TAGATOSE-1,6-BISPHOSPHATE ALDOLASE SUBUNIT GATY-RELATED"/>
    <property type="match status" value="1"/>
</dbReference>
<reference evidence="3 4" key="1">
    <citation type="journal article" date="2014" name="BMC Genomics">
        <title>Comparison of environmental and isolate Sulfobacillus genomes reveals diverse carbon, sulfur, nitrogen, and hydrogen metabolisms.</title>
        <authorList>
            <person name="Justice N.B."/>
            <person name="Norman A."/>
            <person name="Brown C.T."/>
            <person name="Singh A."/>
            <person name="Thomas B.C."/>
            <person name="Banfield J.F."/>
        </authorList>
    </citation>
    <scope>NUCLEOTIDE SEQUENCE [LARGE SCALE GENOMIC DNA]</scope>
    <source>
        <strain evidence="3">AMDSBA1</strain>
    </source>
</reference>
<dbReference type="PANTHER" id="PTHR30304">
    <property type="entry name" value="D-TAGATOSE-1,6-BISPHOSPHATE ALDOLASE"/>
    <property type="match status" value="1"/>
</dbReference>
<sequence length="276" mass="30767">MPRSSLKPILTQYAETHRVILGVNADNPEMLWGFAQAIKMHALPLFVQVTPETLETWGQHVMTAVMTEVLDPLPTPVAWHLDHATQPDDIAWALEQGFTSVMYDGSALPLEDNIRNTQKVVEWASVRGALVEAEIGHVHKPGEPPEWAQLTTPEEARIFAEATHVDALAVAIGNHHATRVSQSQVDIERLAAIHALCPVPLVLHGASGIDPALYTRLRMSGIAKMNFGTEFRTIWWQVVHDMPEGKPRSVQAEISRRIAEAIRHKWDQLSYCRPSS</sequence>
<feature type="binding site" evidence="2">
    <location>
        <position position="134"/>
    </location>
    <ligand>
        <name>Zn(2+)</name>
        <dbReference type="ChEBI" id="CHEBI:29105"/>
        <label>2</label>
    </ligand>
</feature>
<comment type="caution">
    <text evidence="3">The sequence shown here is derived from an EMBL/GenBank/DDBJ whole genome shotgun (WGS) entry which is preliminary data.</text>
</comment>
<dbReference type="SUPFAM" id="SSF51569">
    <property type="entry name" value="Aldolase"/>
    <property type="match status" value="1"/>
</dbReference>
<accession>A0A2T2WV15</accession>
<dbReference type="GO" id="GO:0005829">
    <property type="term" value="C:cytosol"/>
    <property type="evidence" value="ECO:0007669"/>
    <property type="project" value="TreeGrafter"/>
</dbReference>
<name>A0A2T2WV15_9FIRM</name>
<feature type="binding site" evidence="2">
    <location>
        <position position="204"/>
    </location>
    <ligand>
        <name>Zn(2+)</name>
        <dbReference type="ChEBI" id="CHEBI:29105"/>
        <label>1</label>
        <note>catalytic</note>
    </ligand>
</feature>
<dbReference type="Pfam" id="PF01116">
    <property type="entry name" value="F_bP_aldolase"/>
    <property type="match status" value="1"/>
</dbReference>
<feature type="binding site" evidence="2">
    <location>
        <position position="104"/>
    </location>
    <ligand>
        <name>Zn(2+)</name>
        <dbReference type="ChEBI" id="CHEBI:29105"/>
        <label>2</label>
    </ligand>
</feature>
<evidence type="ECO:0000256" key="1">
    <source>
        <dbReference type="PIRSR" id="PIRSR001359-1"/>
    </source>
</evidence>
<proteinExistence type="predicted"/>
<evidence type="ECO:0008006" key="5">
    <source>
        <dbReference type="Google" id="ProtNLM"/>
    </source>
</evidence>
<organism evidence="3 4">
    <name type="scientific">Sulfobacillus benefaciens</name>
    <dbReference type="NCBI Taxonomy" id="453960"/>
    <lineage>
        <taxon>Bacteria</taxon>
        <taxon>Bacillati</taxon>
        <taxon>Bacillota</taxon>
        <taxon>Clostridia</taxon>
        <taxon>Eubacteriales</taxon>
        <taxon>Clostridiales Family XVII. Incertae Sedis</taxon>
        <taxon>Sulfobacillus</taxon>
    </lineage>
</organism>
<dbReference type="InterPro" id="IPR000771">
    <property type="entry name" value="FBA_II"/>
</dbReference>
<dbReference type="InterPro" id="IPR013785">
    <property type="entry name" value="Aldolase_TIM"/>
</dbReference>
<dbReference type="GO" id="GO:0009025">
    <property type="term" value="F:tagatose-bisphosphate aldolase activity"/>
    <property type="evidence" value="ECO:0007669"/>
    <property type="project" value="TreeGrafter"/>
</dbReference>
<evidence type="ECO:0000313" key="4">
    <source>
        <dbReference type="Proteomes" id="UP000242699"/>
    </source>
</evidence>
<dbReference type="Gene3D" id="3.20.20.70">
    <property type="entry name" value="Aldolase class I"/>
    <property type="match status" value="1"/>
</dbReference>
<dbReference type="EMBL" id="PXYT01000043">
    <property type="protein sequence ID" value="PSR26066.1"/>
    <property type="molecule type" value="Genomic_DNA"/>
</dbReference>
<feature type="binding site" evidence="2">
    <location>
        <position position="176"/>
    </location>
    <ligand>
        <name>Zn(2+)</name>
        <dbReference type="ChEBI" id="CHEBI:29105"/>
        <label>1</label>
        <note>catalytic</note>
    </ligand>
</feature>
<evidence type="ECO:0000313" key="3">
    <source>
        <dbReference type="EMBL" id="PSR26066.1"/>
    </source>
</evidence>
<comment type="cofactor">
    <cofactor evidence="2">
        <name>Zn(2+)</name>
        <dbReference type="ChEBI" id="CHEBI:29105"/>
    </cofactor>
    <text evidence="2">Binds 2 Zn(2+) ions per subunit. One is catalytic and the other provides a structural contribution.</text>
</comment>
<protein>
    <recommendedName>
        <fullName evidence="5">Ketose-bisphosphate aldolase</fullName>
    </recommendedName>
</protein>
<evidence type="ECO:0000256" key="2">
    <source>
        <dbReference type="PIRSR" id="PIRSR001359-3"/>
    </source>
</evidence>
<dbReference type="AlphaFoldDB" id="A0A2T2WV15"/>
<feature type="binding site" evidence="2">
    <location>
        <position position="83"/>
    </location>
    <ligand>
        <name>Zn(2+)</name>
        <dbReference type="ChEBI" id="CHEBI:29105"/>
        <label>1</label>
        <note>catalytic</note>
    </ligand>
</feature>